<dbReference type="SMART" id="SM00530">
    <property type="entry name" value="HTH_XRE"/>
    <property type="match status" value="1"/>
</dbReference>
<evidence type="ECO:0000259" key="1">
    <source>
        <dbReference type="PROSITE" id="PS50943"/>
    </source>
</evidence>
<dbReference type="GO" id="GO:0003677">
    <property type="term" value="F:DNA binding"/>
    <property type="evidence" value="ECO:0007669"/>
    <property type="project" value="InterPro"/>
</dbReference>
<dbReference type="Pfam" id="PF13560">
    <property type="entry name" value="HTH_31"/>
    <property type="match status" value="1"/>
</dbReference>
<evidence type="ECO:0000313" key="3">
    <source>
        <dbReference type="Proteomes" id="UP000635726"/>
    </source>
</evidence>
<comment type="caution">
    <text evidence="2">The sequence shown here is derived from an EMBL/GenBank/DDBJ whole genome shotgun (WGS) entry which is preliminary data.</text>
</comment>
<evidence type="ECO:0000313" key="2">
    <source>
        <dbReference type="EMBL" id="GGJ68502.1"/>
    </source>
</evidence>
<keyword evidence="3" id="KW-1185">Reference proteome</keyword>
<accession>A0A917PAM5</accession>
<dbReference type="CDD" id="cd00093">
    <property type="entry name" value="HTH_XRE"/>
    <property type="match status" value="1"/>
</dbReference>
<dbReference type="InterPro" id="IPR041413">
    <property type="entry name" value="MLTR_LBD"/>
</dbReference>
<reference evidence="2" key="1">
    <citation type="journal article" date="2014" name="Int. J. Syst. Evol. Microbiol.">
        <title>Complete genome sequence of Corynebacterium casei LMG S-19264T (=DSM 44701T), isolated from a smear-ripened cheese.</title>
        <authorList>
            <consortium name="US DOE Joint Genome Institute (JGI-PGF)"/>
            <person name="Walter F."/>
            <person name="Albersmeier A."/>
            <person name="Kalinowski J."/>
            <person name="Ruckert C."/>
        </authorList>
    </citation>
    <scope>NUCLEOTIDE SEQUENCE</scope>
    <source>
        <strain evidence="2">JCM 14371</strain>
    </source>
</reference>
<dbReference type="Proteomes" id="UP000635726">
    <property type="component" value="Unassembled WGS sequence"/>
</dbReference>
<dbReference type="SUPFAM" id="SSF47413">
    <property type="entry name" value="lambda repressor-like DNA-binding domains"/>
    <property type="match status" value="1"/>
</dbReference>
<sequence>MTGMTDQTSLAATLRVWRERLTPDQVGLPFRAARRTAGLRREDLAERAGLSVDYVTRLEQGRATAPSGQAVAALAGALQLSAAERDHLYRLTGLRPPGDRPVSDRITPGVQRLLTRLGDVPVSVFAADWQQVWWNDSWAALIGDPAEVAPEERNFATSRFPVPGFPARVEAWPVQVADLNASKRGLVADLRRASARYPGDARLSGLLQRLLGGNPDFARMWRSGAVGEHSEDRKVVEHPVVGHVHVDCDVLTAGDADLRIVALTAEAGSIDARLIEQVRRAVRTVTK</sequence>
<dbReference type="AlphaFoldDB" id="A0A917PAM5"/>
<dbReference type="InterPro" id="IPR001387">
    <property type="entry name" value="Cro/C1-type_HTH"/>
</dbReference>
<proteinExistence type="predicted"/>
<gene>
    <name evidence="2" type="ORF">GCM10008939_11190</name>
</gene>
<dbReference type="Gene3D" id="3.30.450.180">
    <property type="match status" value="1"/>
</dbReference>
<dbReference type="Pfam" id="PF17765">
    <property type="entry name" value="MLTR_LBD"/>
    <property type="match status" value="1"/>
</dbReference>
<dbReference type="InterPro" id="IPR010982">
    <property type="entry name" value="Lambda_DNA-bd_dom_sf"/>
</dbReference>
<dbReference type="EMBL" id="BMOE01000002">
    <property type="protein sequence ID" value="GGJ68502.1"/>
    <property type="molecule type" value="Genomic_DNA"/>
</dbReference>
<dbReference type="PROSITE" id="PS50943">
    <property type="entry name" value="HTH_CROC1"/>
    <property type="match status" value="1"/>
</dbReference>
<feature type="domain" description="HTH cro/C1-type" evidence="1">
    <location>
        <begin position="30"/>
        <end position="85"/>
    </location>
</feature>
<dbReference type="PANTHER" id="PTHR35010:SF2">
    <property type="entry name" value="BLL4672 PROTEIN"/>
    <property type="match status" value="1"/>
</dbReference>
<dbReference type="PANTHER" id="PTHR35010">
    <property type="entry name" value="BLL4672 PROTEIN-RELATED"/>
    <property type="match status" value="1"/>
</dbReference>
<dbReference type="Gene3D" id="1.10.260.40">
    <property type="entry name" value="lambda repressor-like DNA-binding domains"/>
    <property type="match status" value="1"/>
</dbReference>
<organism evidence="2 3">
    <name type="scientific">Deinococcus aquiradiocola</name>
    <dbReference type="NCBI Taxonomy" id="393059"/>
    <lineage>
        <taxon>Bacteria</taxon>
        <taxon>Thermotogati</taxon>
        <taxon>Deinococcota</taxon>
        <taxon>Deinococci</taxon>
        <taxon>Deinococcales</taxon>
        <taxon>Deinococcaceae</taxon>
        <taxon>Deinococcus</taxon>
    </lineage>
</organism>
<protein>
    <submittedName>
        <fullName evidence="2">Transcriptional regulator</fullName>
    </submittedName>
</protein>
<reference evidence="2" key="2">
    <citation type="submission" date="2020-09" db="EMBL/GenBank/DDBJ databases">
        <authorList>
            <person name="Sun Q."/>
            <person name="Ohkuma M."/>
        </authorList>
    </citation>
    <scope>NUCLEOTIDE SEQUENCE</scope>
    <source>
        <strain evidence="2">JCM 14371</strain>
    </source>
</reference>
<name>A0A917PAM5_9DEIO</name>